<dbReference type="PANTHER" id="PTHR13878:SF91">
    <property type="entry name" value="FAD BINDING DOMAIN PROTEIN (AFU_ORTHOLOGUE AFUA_6G12070)-RELATED"/>
    <property type="match status" value="1"/>
</dbReference>
<dbReference type="GO" id="GO:0071949">
    <property type="term" value="F:FAD binding"/>
    <property type="evidence" value="ECO:0007669"/>
    <property type="project" value="InterPro"/>
</dbReference>
<dbReference type="PROSITE" id="PS51387">
    <property type="entry name" value="FAD_PCMH"/>
    <property type="match status" value="1"/>
</dbReference>
<organism evidence="5 6">
    <name type="scientific">Coprinopsis cinerea (strain Okayama-7 / 130 / ATCC MYA-4618 / FGSC 9003)</name>
    <name type="common">Inky cap fungus</name>
    <name type="synonym">Hormographiella aspergillata</name>
    <dbReference type="NCBI Taxonomy" id="240176"/>
    <lineage>
        <taxon>Eukaryota</taxon>
        <taxon>Fungi</taxon>
        <taxon>Dikarya</taxon>
        <taxon>Basidiomycota</taxon>
        <taxon>Agaricomycotina</taxon>
        <taxon>Agaricomycetes</taxon>
        <taxon>Agaricomycetidae</taxon>
        <taxon>Agaricales</taxon>
        <taxon>Agaricineae</taxon>
        <taxon>Psathyrellaceae</taxon>
        <taxon>Coprinopsis</taxon>
    </lineage>
</organism>
<evidence type="ECO:0000256" key="2">
    <source>
        <dbReference type="ARBA" id="ARBA00023002"/>
    </source>
</evidence>
<dbReference type="eggNOG" id="ENOG502QU1B">
    <property type="taxonomic scope" value="Eukaryota"/>
</dbReference>
<dbReference type="InterPro" id="IPR012951">
    <property type="entry name" value="BBE"/>
</dbReference>
<sequence length="565" mass="62400">MRPSQARSFSLAVAFGLLHSTSTGAQDPSSNLWDRLERDISGRVAKLAPFASPCYEDFNSPECTHVREMYLDPQYRSGRPNAYIQPQWETCQNTETHCLLDSGDPHNISPTLDRTCGLGSVSEYMNLQQIDVQHPNDVRAAFAFSKRTKVPLVIKNTGHDYKGRSSAPGSLVLWTHNLKQTSYASDFRPHGCAAAQTQPAVTLGAGVQWAEAYAFAEQHNITLVGGADPAVGAGGGHGALSNTMGLGVDRVLQYKVMTPDGKLRIANECQNEDLFWALRGGGGGTFGVVLEATIQASPPVKLQSVIISFQPNTTRTREAWTLLAENGLKWSQEGWGGYSNAGAVVLLNPVLSKEDAATSVAPLLEFGRKVQEEGGARLVEVEFPTWGAFFNVFARDFAASSGKNLAIASRLINKSNLQTPAKQQELVDAFLATEAATPGLILLMTAPASFPSTGKTSVTEKWRDSVFHTTLISQWNWNATKEEVREQYRRVSESADNLRRITDDAAYLNEADVYEPNWQESFWGEHYNRLLQIKNKYDPDRLLDCWHCVGWEPSSPRFSCYLDKW</sequence>
<keyword evidence="6" id="KW-1185">Reference proteome</keyword>
<dbReference type="EMBL" id="AACS02000008">
    <property type="protein sequence ID" value="EAU86306.2"/>
    <property type="molecule type" value="Genomic_DNA"/>
</dbReference>
<dbReference type="Pfam" id="PF01565">
    <property type="entry name" value="FAD_binding_4"/>
    <property type="match status" value="1"/>
</dbReference>
<dbReference type="Pfam" id="PF08031">
    <property type="entry name" value="BBE"/>
    <property type="match status" value="1"/>
</dbReference>
<evidence type="ECO:0000259" key="4">
    <source>
        <dbReference type="PROSITE" id="PS51387"/>
    </source>
</evidence>
<keyword evidence="3" id="KW-0732">Signal</keyword>
<dbReference type="VEuPathDB" id="FungiDB:CC1G_08030"/>
<dbReference type="KEGG" id="cci:CC1G_08030"/>
<feature type="signal peptide" evidence="3">
    <location>
        <begin position="1"/>
        <end position="25"/>
    </location>
</feature>
<evidence type="ECO:0000256" key="3">
    <source>
        <dbReference type="SAM" id="SignalP"/>
    </source>
</evidence>
<dbReference type="PANTHER" id="PTHR13878">
    <property type="entry name" value="GULONOLACTONE OXIDASE"/>
    <property type="match status" value="1"/>
</dbReference>
<dbReference type="InterPro" id="IPR006094">
    <property type="entry name" value="Oxid_FAD_bind_N"/>
</dbReference>
<dbReference type="HOGENOM" id="CLU_018354_4_4_1"/>
<dbReference type="OMA" id="DERHECY"/>
<dbReference type="InterPro" id="IPR016169">
    <property type="entry name" value="FAD-bd_PCMH_sub2"/>
</dbReference>
<comment type="caution">
    <text evidence="5">The sequence shown here is derived from an EMBL/GenBank/DDBJ whole genome shotgun (WGS) entry which is preliminary data.</text>
</comment>
<dbReference type="AlphaFoldDB" id="A8NQB7"/>
<dbReference type="RefSeq" id="XP_001835521.2">
    <property type="nucleotide sequence ID" value="XM_001835469.2"/>
</dbReference>
<dbReference type="InterPro" id="IPR036318">
    <property type="entry name" value="FAD-bd_PCMH-like_sf"/>
</dbReference>
<reference evidence="5 6" key="1">
    <citation type="journal article" date="2010" name="Proc. Natl. Acad. Sci. U.S.A.">
        <title>Insights into evolution of multicellular fungi from the assembled chromosomes of the mushroom Coprinopsis cinerea (Coprinus cinereus).</title>
        <authorList>
            <person name="Stajich J.E."/>
            <person name="Wilke S.K."/>
            <person name="Ahren D."/>
            <person name="Au C.H."/>
            <person name="Birren B.W."/>
            <person name="Borodovsky M."/>
            <person name="Burns C."/>
            <person name="Canback B."/>
            <person name="Casselton L.A."/>
            <person name="Cheng C.K."/>
            <person name="Deng J."/>
            <person name="Dietrich F.S."/>
            <person name="Fargo D.C."/>
            <person name="Farman M.L."/>
            <person name="Gathman A.C."/>
            <person name="Goldberg J."/>
            <person name="Guigo R."/>
            <person name="Hoegger P.J."/>
            <person name="Hooker J.B."/>
            <person name="Huggins A."/>
            <person name="James T.Y."/>
            <person name="Kamada T."/>
            <person name="Kilaru S."/>
            <person name="Kodira C."/>
            <person name="Kues U."/>
            <person name="Kupfer D."/>
            <person name="Kwan H.S."/>
            <person name="Lomsadze A."/>
            <person name="Li W."/>
            <person name="Lilly W.W."/>
            <person name="Ma L.J."/>
            <person name="Mackey A.J."/>
            <person name="Manning G."/>
            <person name="Martin F."/>
            <person name="Muraguchi H."/>
            <person name="Natvig D.O."/>
            <person name="Palmerini H."/>
            <person name="Ramesh M.A."/>
            <person name="Rehmeyer C.J."/>
            <person name="Roe B.A."/>
            <person name="Shenoy N."/>
            <person name="Stanke M."/>
            <person name="Ter-Hovhannisyan V."/>
            <person name="Tunlid A."/>
            <person name="Velagapudi R."/>
            <person name="Vision T.J."/>
            <person name="Zeng Q."/>
            <person name="Zolan M.E."/>
            <person name="Pukkila P.J."/>
        </authorList>
    </citation>
    <scope>NUCLEOTIDE SEQUENCE [LARGE SCALE GENOMIC DNA]</scope>
    <source>
        <strain evidence="6">Okayama-7 / 130 / ATCC MYA-4618 / FGSC 9003</strain>
    </source>
</reference>
<name>A8NQB7_COPC7</name>
<feature type="chain" id="PRO_5002726595" evidence="3">
    <location>
        <begin position="26"/>
        <end position="565"/>
    </location>
</feature>
<dbReference type="Gene3D" id="3.30.465.10">
    <property type="match status" value="2"/>
</dbReference>
<dbReference type="InParanoid" id="A8NQB7"/>
<dbReference type="OrthoDB" id="9983560at2759"/>
<evidence type="ECO:0000256" key="1">
    <source>
        <dbReference type="ARBA" id="ARBA00005466"/>
    </source>
</evidence>
<dbReference type="InterPro" id="IPR016166">
    <property type="entry name" value="FAD-bd_PCMH"/>
</dbReference>
<feature type="domain" description="FAD-binding PCMH-type" evidence="4">
    <location>
        <begin position="125"/>
        <end position="299"/>
    </location>
</feature>
<gene>
    <name evidence="5" type="ORF">CC1G_08030</name>
</gene>
<comment type="similarity">
    <text evidence="1">Belongs to the oxygen-dependent FAD-linked oxidoreductase family.</text>
</comment>
<dbReference type="InterPro" id="IPR050432">
    <property type="entry name" value="FAD-linked_Oxidoreductases_BP"/>
</dbReference>
<accession>A8NQB7</accession>
<dbReference type="SUPFAM" id="SSF56176">
    <property type="entry name" value="FAD-binding/transporter-associated domain-like"/>
    <property type="match status" value="1"/>
</dbReference>
<evidence type="ECO:0000313" key="6">
    <source>
        <dbReference type="Proteomes" id="UP000001861"/>
    </source>
</evidence>
<evidence type="ECO:0000313" key="5">
    <source>
        <dbReference type="EMBL" id="EAU86306.2"/>
    </source>
</evidence>
<proteinExistence type="inferred from homology"/>
<protein>
    <submittedName>
        <fullName evidence="5">FAD binding domain-containing protein</fullName>
    </submittedName>
</protein>
<dbReference type="GO" id="GO:0016491">
    <property type="term" value="F:oxidoreductase activity"/>
    <property type="evidence" value="ECO:0007669"/>
    <property type="project" value="UniProtKB-KW"/>
</dbReference>
<dbReference type="Proteomes" id="UP000001861">
    <property type="component" value="Unassembled WGS sequence"/>
</dbReference>
<keyword evidence="2" id="KW-0560">Oxidoreductase</keyword>
<dbReference type="GeneID" id="6012053"/>